<accession>A0ABS1SPG7</accession>
<dbReference type="Proteomes" id="UP001646141">
    <property type="component" value="Unassembled WGS sequence"/>
</dbReference>
<protein>
    <submittedName>
        <fullName evidence="3">DUF998 domain-containing protein</fullName>
    </submittedName>
</protein>
<organism evidence="3 4">
    <name type="scientific">Leucobacter chromiireducens subsp. chromiireducens</name>
    <dbReference type="NCBI Taxonomy" id="660067"/>
    <lineage>
        <taxon>Bacteria</taxon>
        <taxon>Bacillati</taxon>
        <taxon>Actinomycetota</taxon>
        <taxon>Actinomycetes</taxon>
        <taxon>Micrococcales</taxon>
        <taxon>Microbacteriaceae</taxon>
        <taxon>Leucobacter</taxon>
    </lineage>
</organism>
<keyword evidence="2" id="KW-0472">Membrane</keyword>
<evidence type="ECO:0000256" key="2">
    <source>
        <dbReference type="SAM" id="Phobius"/>
    </source>
</evidence>
<feature type="compositionally biased region" description="Basic and acidic residues" evidence="1">
    <location>
        <begin position="29"/>
        <end position="39"/>
    </location>
</feature>
<keyword evidence="2" id="KW-0812">Transmembrane</keyword>
<feature type="region of interest" description="Disordered" evidence="1">
    <location>
        <begin position="1"/>
        <end position="39"/>
    </location>
</feature>
<proteinExistence type="predicted"/>
<dbReference type="InterPro" id="IPR009339">
    <property type="entry name" value="DUF998"/>
</dbReference>
<evidence type="ECO:0000313" key="4">
    <source>
        <dbReference type="Proteomes" id="UP001646141"/>
    </source>
</evidence>
<name>A0ABS1SPG7_9MICO</name>
<comment type="caution">
    <text evidence="3">The sequence shown here is derived from an EMBL/GenBank/DDBJ whole genome shotgun (WGS) entry which is preliminary data.</text>
</comment>
<gene>
    <name evidence="3" type="ORF">D3226_07545</name>
</gene>
<feature type="region of interest" description="Disordered" evidence="1">
    <location>
        <begin position="60"/>
        <end position="84"/>
    </location>
</feature>
<keyword evidence="2" id="KW-1133">Transmembrane helix</keyword>
<evidence type="ECO:0000256" key="1">
    <source>
        <dbReference type="SAM" id="MobiDB-lite"/>
    </source>
</evidence>
<feature type="transmembrane region" description="Helical" evidence="2">
    <location>
        <begin position="135"/>
        <end position="156"/>
    </location>
</feature>
<evidence type="ECO:0000313" key="3">
    <source>
        <dbReference type="EMBL" id="MBL3689815.1"/>
    </source>
</evidence>
<keyword evidence="4" id="KW-1185">Reference proteome</keyword>
<feature type="transmembrane region" description="Helical" evidence="2">
    <location>
        <begin position="230"/>
        <end position="254"/>
    </location>
</feature>
<feature type="compositionally biased region" description="Low complexity" evidence="1">
    <location>
        <begin position="60"/>
        <end position="69"/>
    </location>
</feature>
<reference evidence="3 4" key="1">
    <citation type="submission" date="2018-09" db="EMBL/GenBank/DDBJ databases">
        <title>Comparative genomics of Leucobacter spp.</title>
        <authorList>
            <person name="Reis A.C."/>
            <person name="Kolvenbach B.A."/>
            <person name="Corvini P.F.X."/>
            <person name="Nunes O.C."/>
        </authorList>
    </citation>
    <scope>NUCLEOTIDE SEQUENCE [LARGE SCALE GENOMIC DNA]</scope>
    <source>
        <strain evidence="3 4">L-1</strain>
    </source>
</reference>
<sequence>MPLLLSPRAVQRPRLRVPSYPRQGPASDAHPRTRCEHWSSRPRLTRHEWTTLLQHFPAGPHAADAPAPADESHADHQPRGQAQRPRTADLISAALCYLGALTALVALILIWIARSTHEDPPYVSGLGAPGEPTEFVFRVALTMVGAAGILVGLGCWNSRAGKIAAAGALALTVAGLCFVGAAATPCTPGCPAPSSALFTAQDFAHLFLAITGFVLACAAMLLFAFRGRTWALLSCTAASLVAVIAGTGGILSLTDTATDFGALCEYVATSIGIAWLVATGVVSSIQLCWPRPTRYPQRLP</sequence>
<feature type="transmembrane region" description="Helical" evidence="2">
    <location>
        <begin position="90"/>
        <end position="113"/>
    </location>
</feature>
<dbReference type="EMBL" id="QYAD01000002">
    <property type="protein sequence ID" value="MBL3689815.1"/>
    <property type="molecule type" value="Genomic_DNA"/>
</dbReference>
<dbReference type="Pfam" id="PF06197">
    <property type="entry name" value="DUF998"/>
    <property type="match status" value="1"/>
</dbReference>
<feature type="transmembrane region" description="Helical" evidence="2">
    <location>
        <begin position="203"/>
        <end position="223"/>
    </location>
</feature>
<feature type="transmembrane region" description="Helical" evidence="2">
    <location>
        <begin position="266"/>
        <end position="289"/>
    </location>
</feature>
<feature type="transmembrane region" description="Helical" evidence="2">
    <location>
        <begin position="163"/>
        <end position="183"/>
    </location>
</feature>